<dbReference type="AlphaFoldDB" id="A0A0D6LJ96"/>
<dbReference type="SUPFAM" id="SSF48619">
    <property type="entry name" value="Phospholipase A2, PLA2"/>
    <property type="match status" value="1"/>
</dbReference>
<protein>
    <recommendedName>
        <fullName evidence="3">Phospholipase A(2)</fullName>
    </recommendedName>
</protein>
<dbReference type="Proteomes" id="UP000054495">
    <property type="component" value="Unassembled WGS sequence"/>
</dbReference>
<dbReference type="InterPro" id="IPR036444">
    <property type="entry name" value="PLipase_A2_dom_sf"/>
</dbReference>
<organism evidence="1 2">
    <name type="scientific">Ancylostoma ceylanicum</name>
    <dbReference type="NCBI Taxonomy" id="53326"/>
    <lineage>
        <taxon>Eukaryota</taxon>
        <taxon>Metazoa</taxon>
        <taxon>Ecdysozoa</taxon>
        <taxon>Nematoda</taxon>
        <taxon>Chromadorea</taxon>
        <taxon>Rhabditida</taxon>
        <taxon>Rhabditina</taxon>
        <taxon>Rhabditomorpha</taxon>
        <taxon>Strongyloidea</taxon>
        <taxon>Ancylostomatidae</taxon>
        <taxon>Ancylostomatinae</taxon>
        <taxon>Ancylostoma</taxon>
    </lineage>
</organism>
<evidence type="ECO:0000313" key="1">
    <source>
        <dbReference type="EMBL" id="EPB72135.1"/>
    </source>
</evidence>
<accession>A0A0D6LJ96</accession>
<evidence type="ECO:0008006" key="3">
    <source>
        <dbReference type="Google" id="ProtNLM"/>
    </source>
</evidence>
<reference evidence="1 2" key="1">
    <citation type="submission" date="2013-05" db="EMBL/GenBank/DDBJ databases">
        <title>Draft genome of the parasitic nematode Anyclostoma ceylanicum.</title>
        <authorList>
            <person name="Mitreva M."/>
        </authorList>
    </citation>
    <scope>NUCLEOTIDE SEQUENCE [LARGE SCALE GENOMIC DNA]</scope>
</reference>
<gene>
    <name evidence="1" type="ORF">ANCCEY_08775</name>
</gene>
<dbReference type="Gene3D" id="1.20.90.10">
    <property type="entry name" value="Phospholipase A2 domain"/>
    <property type="match status" value="1"/>
</dbReference>
<dbReference type="EMBL" id="KE125065">
    <property type="protein sequence ID" value="EPB72135.1"/>
    <property type="molecule type" value="Genomic_DNA"/>
</dbReference>
<dbReference type="GO" id="GO:0006644">
    <property type="term" value="P:phospholipid metabolic process"/>
    <property type="evidence" value="ECO:0007669"/>
    <property type="project" value="InterPro"/>
</dbReference>
<dbReference type="GO" id="GO:0004623">
    <property type="term" value="F:phospholipase A2 activity"/>
    <property type="evidence" value="ECO:0007669"/>
    <property type="project" value="InterPro"/>
</dbReference>
<keyword evidence="2" id="KW-1185">Reference proteome</keyword>
<sequence length="87" mass="10290">MDEIDKYVELLLRREDCLARILYSIPFKMLYAPRQLLRCCENQGVCEAALCACDSAAVQCWSKQPRPQKKIRCNRRQRLLLPYAFQH</sequence>
<dbReference type="GO" id="GO:0050482">
    <property type="term" value="P:arachidonate secretion"/>
    <property type="evidence" value="ECO:0007669"/>
    <property type="project" value="InterPro"/>
</dbReference>
<evidence type="ECO:0000313" key="2">
    <source>
        <dbReference type="Proteomes" id="UP000054495"/>
    </source>
</evidence>
<proteinExistence type="predicted"/>
<name>A0A0D6LJ96_9BILA</name>